<gene>
    <name evidence="8" type="ORF">SAMN05443575_3878</name>
</gene>
<evidence type="ECO:0000256" key="4">
    <source>
        <dbReference type="ARBA" id="ARBA00022777"/>
    </source>
</evidence>
<dbReference type="GO" id="GO:0005829">
    <property type="term" value="C:cytosol"/>
    <property type="evidence" value="ECO:0007669"/>
    <property type="project" value="TreeGrafter"/>
</dbReference>
<evidence type="ECO:0000313" key="8">
    <source>
        <dbReference type="EMBL" id="SHH44344.1"/>
    </source>
</evidence>
<comment type="similarity">
    <text evidence="1">Belongs to the carbohydrate kinase PfkB family.</text>
</comment>
<dbReference type="Proteomes" id="UP000186132">
    <property type="component" value="Unassembled WGS sequence"/>
</dbReference>
<proteinExistence type="inferred from homology"/>
<dbReference type="PROSITE" id="PS00583">
    <property type="entry name" value="PFKB_KINASES_1"/>
    <property type="match status" value="1"/>
</dbReference>
<dbReference type="Gene3D" id="3.40.1190.20">
    <property type="match status" value="1"/>
</dbReference>
<dbReference type="InterPro" id="IPR029056">
    <property type="entry name" value="Ribokinase-like"/>
</dbReference>
<dbReference type="EMBL" id="FQVU01000006">
    <property type="protein sequence ID" value="SHH44344.1"/>
    <property type="molecule type" value="Genomic_DNA"/>
</dbReference>
<keyword evidence="5" id="KW-0067">ATP-binding</keyword>
<accession>A0A1M5T0L4</accession>
<organism evidence="8 9">
    <name type="scientific">Jatrophihabitans endophyticus</name>
    <dbReference type="NCBI Taxonomy" id="1206085"/>
    <lineage>
        <taxon>Bacteria</taxon>
        <taxon>Bacillati</taxon>
        <taxon>Actinomycetota</taxon>
        <taxon>Actinomycetes</taxon>
        <taxon>Jatrophihabitantales</taxon>
        <taxon>Jatrophihabitantaceae</taxon>
        <taxon>Jatrophihabitans</taxon>
    </lineage>
</organism>
<dbReference type="InterPro" id="IPR011611">
    <property type="entry name" value="PfkB_dom"/>
</dbReference>
<evidence type="ECO:0000256" key="2">
    <source>
        <dbReference type="ARBA" id="ARBA00022679"/>
    </source>
</evidence>
<dbReference type="Pfam" id="PF00294">
    <property type="entry name" value="PfkB"/>
    <property type="match status" value="1"/>
</dbReference>
<evidence type="ECO:0000256" key="3">
    <source>
        <dbReference type="ARBA" id="ARBA00022741"/>
    </source>
</evidence>
<evidence type="ECO:0000256" key="6">
    <source>
        <dbReference type="PIRNR" id="PIRNR000535"/>
    </source>
</evidence>
<dbReference type="GO" id="GO:0008443">
    <property type="term" value="F:phosphofructokinase activity"/>
    <property type="evidence" value="ECO:0007669"/>
    <property type="project" value="TreeGrafter"/>
</dbReference>
<dbReference type="InterPro" id="IPR002173">
    <property type="entry name" value="Carboh/pur_kinase_PfkB_CS"/>
</dbReference>
<dbReference type="NCBIfam" id="TIGR03168">
    <property type="entry name" value="1-PFK"/>
    <property type="match status" value="1"/>
</dbReference>
<dbReference type="OrthoDB" id="9801219at2"/>
<dbReference type="InterPro" id="IPR017583">
    <property type="entry name" value="Tagatose/fructose_Pkinase"/>
</dbReference>
<dbReference type="PIRSF" id="PIRSF000535">
    <property type="entry name" value="1PFK/6PFK/LacC"/>
    <property type="match status" value="1"/>
</dbReference>
<evidence type="ECO:0000256" key="5">
    <source>
        <dbReference type="ARBA" id="ARBA00022840"/>
    </source>
</evidence>
<dbReference type="GO" id="GO:0005524">
    <property type="term" value="F:ATP binding"/>
    <property type="evidence" value="ECO:0007669"/>
    <property type="project" value="UniProtKB-KW"/>
</dbReference>
<dbReference type="SUPFAM" id="SSF53613">
    <property type="entry name" value="Ribokinase-like"/>
    <property type="match status" value="1"/>
</dbReference>
<dbReference type="PANTHER" id="PTHR46566">
    <property type="entry name" value="1-PHOSPHOFRUCTOKINASE-RELATED"/>
    <property type="match status" value="1"/>
</dbReference>
<dbReference type="STRING" id="1206085.SAMN05443575_3878"/>
<feature type="domain" description="Carbohydrate kinase PfkB" evidence="7">
    <location>
        <begin position="13"/>
        <end position="291"/>
    </location>
</feature>
<reference evidence="8 9" key="1">
    <citation type="submission" date="2016-11" db="EMBL/GenBank/DDBJ databases">
        <authorList>
            <person name="Jaros S."/>
            <person name="Januszkiewicz K."/>
            <person name="Wedrychowicz H."/>
        </authorList>
    </citation>
    <scope>NUCLEOTIDE SEQUENCE [LARGE SCALE GENOMIC DNA]</scope>
    <source>
        <strain evidence="8 9">DSM 45627</strain>
    </source>
</reference>
<sequence>MILCVCPSPAVDVTYDVARLSVGATVRVTRVTRRPGGKAVNVARVLHAIGEPVHVLAPVGGTTGAEFAAGLAALGVPTTLVPSSCPTRSTVTVVADDGTTTVLSEPAAVDCWDALREAVTELVAHADVVVASGRLPEGAPDDAFATVVEIARAAGRPVVVDTSGPALLAALAAGPTVVKPNADELAEIAGVADGSAPVAAAGRLAASSGATVVASLGADGAVACTAGPAGERAWHGRPAAPLAGNPTGAGDAAVAGIARALRHDPHAASPPVELLRDAVALGAAAVLSPVAGDVDAAHHADQLAGVTVHELADVR</sequence>
<keyword evidence="4 8" id="KW-0418">Kinase</keyword>
<keyword evidence="2 6" id="KW-0808">Transferase</keyword>
<name>A0A1M5T0L4_9ACTN</name>
<dbReference type="AlphaFoldDB" id="A0A1M5T0L4"/>
<keyword evidence="3" id="KW-0547">Nucleotide-binding</keyword>
<dbReference type="PANTHER" id="PTHR46566:SF5">
    <property type="entry name" value="1-PHOSPHOFRUCTOKINASE"/>
    <property type="match status" value="1"/>
</dbReference>
<dbReference type="PROSITE" id="PS00584">
    <property type="entry name" value="PFKB_KINASES_2"/>
    <property type="match status" value="1"/>
</dbReference>
<protein>
    <submittedName>
        <fullName evidence="8">Tagatose 6-phosphate kinase</fullName>
    </submittedName>
</protein>
<evidence type="ECO:0000256" key="1">
    <source>
        <dbReference type="ARBA" id="ARBA00010688"/>
    </source>
</evidence>
<evidence type="ECO:0000259" key="7">
    <source>
        <dbReference type="Pfam" id="PF00294"/>
    </source>
</evidence>
<evidence type="ECO:0000313" key="9">
    <source>
        <dbReference type="Proteomes" id="UP000186132"/>
    </source>
</evidence>
<keyword evidence="9" id="KW-1185">Reference proteome</keyword>